<evidence type="ECO:0000313" key="2">
    <source>
        <dbReference type="Proteomes" id="UP000053989"/>
    </source>
</evidence>
<accession>A0A0C3DP45</accession>
<proteinExistence type="predicted"/>
<organism evidence="1 2">
    <name type="scientific">Scleroderma citrinum Foug A</name>
    <dbReference type="NCBI Taxonomy" id="1036808"/>
    <lineage>
        <taxon>Eukaryota</taxon>
        <taxon>Fungi</taxon>
        <taxon>Dikarya</taxon>
        <taxon>Basidiomycota</taxon>
        <taxon>Agaricomycotina</taxon>
        <taxon>Agaricomycetes</taxon>
        <taxon>Agaricomycetidae</taxon>
        <taxon>Boletales</taxon>
        <taxon>Sclerodermatineae</taxon>
        <taxon>Sclerodermataceae</taxon>
        <taxon>Scleroderma</taxon>
    </lineage>
</organism>
<feature type="non-terminal residue" evidence="1">
    <location>
        <position position="1"/>
    </location>
</feature>
<dbReference type="EMBL" id="KN822042">
    <property type="protein sequence ID" value="KIM62405.1"/>
    <property type="molecule type" value="Genomic_DNA"/>
</dbReference>
<reference evidence="2" key="2">
    <citation type="submission" date="2015-01" db="EMBL/GenBank/DDBJ databases">
        <title>Evolutionary Origins and Diversification of the Mycorrhizal Mutualists.</title>
        <authorList>
            <consortium name="DOE Joint Genome Institute"/>
            <consortium name="Mycorrhizal Genomics Consortium"/>
            <person name="Kohler A."/>
            <person name="Kuo A."/>
            <person name="Nagy L.G."/>
            <person name="Floudas D."/>
            <person name="Copeland A."/>
            <person name="Barry K.W."/>
            <person name="Cichocki N."/>
            <person name="Veneault-Fourrey C."/>
            <person name="LaButti K."/>
            <person name="Lindquist E.A."/>
            <person name="Lipzen A."/>
            <person name="Lundell T."/>
            <person name="Morin E."/>
            <person name="Murat C."/>
            <person name="Riley R."/>
            <person name="Ohm R."/>
            <person name="Sun H."/>
            <person name="Tunlid A."/>
            <person name="Henrissat B."/>
            <person name="Grigoriev I.V."/>
            <person name="Hibbett D.S."/>
            <person name="Martin F."/>
        </authorList>
    </citation>
    <scope>NUCLEOTIDE SEQUENCE [LARGE SCALE GENOMIC DNA]</scope>
    <source>
        <strain evidence="2">Foug A</strain>
    </source>
</reference>
<keyword evidence="2" id="KW-1185">Reference proteome</keyword>
<name>A0A0C3DP45_9AGAM</name>
<dbReference type="Proteomes" id="UP000053989">
    <property type="component" value="Unassembled WGS sequence"/>
</dbReference>
<dbReference type="OrthoDB" id="3232711at2759"/>
<gene>
    <name evidence="1" type="ORF">SCLCIDRAFT_119377</name>
</gene>
<protein>
    <submittedName>
        <fullName evidence="1">Uncharacterized protein</fullName>
    </submittedName>
</protein>
<reference evidence="1 2" key="1">
    <citation type="submission" date="2014-04" db="EMBL/GenBank/DDBJ databases">
        <authorList>
            <consortium name="DOE Joint Genome Institute"/>
            <person name="Kuo A."/>
            <person name="Kohler A."/>
            <person name="Nagy L.G."/>
            <person name="Floudas D."/>
            <person name="Copeland A."/>
            <person name="Barry K.W."/>
            <person name="Cichocki N."/>
            <person name="Veneault-Fourrey C."/>
            <person name="LaButti K."/>
            <person name="Lindquist E.A."/>
            <person name="Lipzen A."/>
            <person name="Lundell T."/>
            <person name="Morin E."/>
            <person name="Murat C."/>
            <person name="Sun H."/>
            <person name="Tunlid A."/>
            <person name="Henrissat B."/>
            <person name="Grigoriev I.V."/>
            <person name="Hibbett D.S."/>
            <person name="Martin F."/>
            <person name="Nordberg H.P."/>
            <person name="Cantor M.N."/>
            <person name="Hua S.X."/>
        </authorList>
    </citation>
    <scope>NUCLEOTIDE SEQUENCE [LARGE SCALE GENOMIC DNA]</scope>
    <source>
        <strain evidence="1 2">Foug A</strain>
    </source>
</reference>
<sequence length="75" mass="8998">VYRIHWLWAKAKQDQWIEEVDLIILEQGWTHAFFTNRANHWEEKGARAALHGDHRLACFAARQYDMYNKLGKLCQ</sequence>
<dbReference type="HOGENOM" id="CLU_003703_6_1_1"/>
<dbReference type="InParanoid" id="A0A0C3DP45"/>
<dbReference type="AlphaFoldDB" id="A0A0C3DP45"/>
<evidence type="ECO:0000313" key="1">
    <source>
        <dbReference type="EMBL" id="KIM62405.1"/>
    </source>
</evidence>